<dbReference type="InterPro" id="IPR036393">
    <property type="entry name" value="AceGlu_kinase-like_sf"/>
</dbReference>
<keyword evidence="3 6" id="KW-0808">Transferase</keyword>
<evidence type="ECO:0000256" key="4">
    <source>
        <dbReference type="ARBA" id="ARBA00022777"/>
    </source>
</evidence>
<dbReference type="GO" id="GO:0019546">
    <property type="term" value="P:L-arginine deiminase pathway"/>
    <property type="evidence" value="ECO:0007669"/>
    <property type="project" value="TreeGrafter"/>
</dbReference>
<dbReference type="Gene3D" id="3.40.1160.10">
    <property type="entry name" value="Acetylglutamate kinase-like"/>
    <property type="match status" value="1"/>
</dbReference>
<organism evidence="8 9">
    <name type="scientific">Aeromicrobium flavum</name>
    <dbReference type="NCBI Taxonomy" id="416568"/>
    <lineage>
        <taxon>Bacteria</taxon>
        <taxon>Bacillati</taxon>
        <taxon>Actinomycetota</taxon>
        <taxon>Actinomycetes</taxon>
        <taxon>Propionibacteriales</taxon>
        <taxon>Nocardioidaceae</taxon>
        <taxon>Aeromicrobium</taxon>
    </lineage>
</organism>
<proteinExistence type="inferred from homology"/>
<dbReference type="PRINTS" id="PR01469">
    <property type="entry name" value="CARBMTKINASE"/>
</dbReference>
<reference evidence="8 9" key="1">
    <citation type="submission" date="2019-07" db="EMBL/GenBank/DDBJ databases">
        <title>Whole genome shotgun sequence of Aeromicrobium flavum NBRC 107625.</title>
        <authorList>
            <person name="Hosoyama A."/>
            <person name="Uohara A."/>
            <person name="Ohji S."/>
            <person name="Ichikawa N."/>
        </authorList>
    </citation>
    <scope>NUCLEOTIDE SEQUENCE [LARGE SCALE GENOMIC DNA]</scope>
    <source>
        <strain evidence="8 9">NBRC 107625</strain>
    </source>
</reference>
<name>A0A512HRD7_9ACTN</name>
<evidence type="ECO:0000256" key="5">
    <source>
        <dbReference type="ARBA" id="ARBA00048467"/>
    </source>
</evidence>
<evidence type="ECO:0000313" key="8">
    <source>
        <dbReference type="EMBL" id="GEO88019.1"/>
    </source>
</evidence>
<evidence type="ECO:0000256" key="3">
    <source>
        <dbReference type="ARBA" id="ARBA00022679"/>
    </source>
</evidence>
<dbReference type="FunFam" id="3.40.1160.10:FF:000007">
    <property type="entry name" value="Carbamate kinase"/>
    <property type="match status" value="1"/>
</dbReference>
<dbReference type="GO" id="GO:0008804">
    <property type="term" value="F:carbamate kinase activity"/>
    <property type="evidence" value="ECO:0007669"/>
    <property type="project" value="UniProtKB-EC"/>
</dbReference>
<evidence type="ECO:0000313" key="9">
    <source>
        <dbReference type="Proteomes" id="UP000321769"/>
    </source>
</evidence>
<dbReference type="PANTHER" id="PTHR30409">
    <property type="entry name" value="CARBAMATE KINASE"/>
    <property type="match status" value="1"/>
</dbReference>
<keyword evidence="9" id="KW-1185">Reference proteome</keyword>
<comment type="caution">
    <text evidence="8">The sequence shown here is derived from an EMBL/GenBank/DDBJ whole genome shotgun (WGS) entry which is preliminary data.</text>
</comment>
<protein>
    <recommendedName>
        <fullName evidence="2 6">Carbamate kinase</fullName>
    </recommendedName>
</protein>
<evidence type="ECO:0000256" key="2">
    <source>
        <dbReference type="ARBA" id="ARBA00013070"/>
    </source>
</evidence>
<dbReference type="Proteomes" id="UP000321769">
    <property type="component" value="Unassembled WGS sequence"/>
</dbReference>
<feature type="domain" description="Aspartate/glutamate/uridylate kinase" evidence="7">
    <location>
        <begin position="2"/>
        <end position="274"/>
    </location>
</feature>
<comment type="catalytic activity">
    <reaction evidence="5">
        <text>hydrogencarbonate + NH4(+) + ATP = carbamoyl phosphate + ADP + H2O + H(+)</text>
        <dbReference type="Rhea" id="RHEA:10152"/>
        <dbReference type="ChEBI" id="CHEBI:15377"/>
        <dbReference type="ChEBI" id="CHEBI:15378"/>
        <dbReference type="ChEBI" id="CHEBI:17544"/>
        <dbReference type="ChEBI" id="CHEBI:28938"/>
        <dbReference type="ChEBI" id="CHEBI:30616"/>
        <dbReference type="ChEBI" id="CHEBI:58228"/>
        <dbReference type="ChEBI" id="CHEBI:456216"/>
        <dbReference type="EC" id="2.7.2.2"/>
    </reaction>
</comment>
<dbReference type="InterPro" id="IPR001048">
    <property type="entry name" value="Asp/Glu/Uridylate_kinase"/>
</dbReference>
<evidence type="ECO:0000256" key="6">
    <source>
        <dbReference type="PIRNR" id="PIRNR000723"/>
    </source>
</evidence>
<evidence type="ECO:0000259" key="7">
    <source>
        <dbReference type="Pfam" id="PF00696"/>
    </source>
</evidence>
<keyword evidence="4 6" id="KW-0418">Kinase</keyword>
<dbReference type="PIRSF" id="PIRSF000723">
    <property type="entry name" value="Carbamate_kin"/>
    <property type="match status" value="1"/>
</dbReference>
<evidence type="ECO:0000256" key="1">
    <source>
        <dbReference type="ARBA" id="ARBA00011066"/>
    </source>
</evidence>
<dbReference type="AlphaFoldDB" id="A0A512HRD7"/>
<accession>A0A512HRD7</accession>
<dbReference type="CDD" id="cd04235">
    <property type="entry name" value="AAK_CK"/>
    <property type="match status" value="1"/>
</dbReference>
<gene>
    <name evidence="8" type="primary">arcC</name>
    <name evidence="8" type="ORF">AFL01nite_03460</name>
</gene>
<dbReference type="InterPro" id="IPR003964">
    <property type="entry name" value="Carb_kinase"/>
</dbReference>
<dbReference type="PANTHER" id="PTHR30409:SF1">
    <property type="entry name" value="CARBAMATE KINASE-RELATED"/>
    <property type="match status" value="1"/>
</dbReference>
<comment type="similarity">
    <text evidence="1 6">Belongs to the carbamate kinase family.</text>
</comment>
<sequence>MALGGNAILRRDQAMTVENQRLSIADACGPLARIAAEHELVVSHGNGPQIGLLALQAAAYDAVSEYPFDVLGASTEGMIGYLIEQELGNRIGNDRAVTTLVTRTEVDPQDPAFDAPTKFVGPGYSEDEARVATREFGWVMRRDGVRLRRVVASPRPLQILELRPIGWLLEHGAVVICAGGGGVPTVRSVGPRATDVLKGVEAVIDKDLASAVLARDLRADLLVIATDVDGVYLDWNGEHERRVVSAHPDALHPGSFPAGSMGPKVEAAVRFAGETWGTAVIGSLRDIDALLAGTAGTRVARSCEGIETEPTRRG</sequence>
<dbReference type="NCBIfam" id="NF009008">
    <property type="entry name" value="PRK12354.1"/>
    <property type="match status" value="1"/>
</dbReference>
<dbReference type="SUPFAM" id="SSF53633">
    <property type="entry name" value="Carbamate kinase-like"/>
    <property type="match status" value="1"/>
</dbReference>
<dbReference type="GO" id="GO:0005829">
    <property type="term" value="C:cytosol"/>
    <property type="evidence" value="ECO:0007669"/>
    <property type="project" value="TreeGrafter"/>
</dbReference>
<dbReference type="EMBL" id="BJZQ01000001">
    <property type="protein sequence ID" value="GEO88019.1"/>
    <property type="molecule type" value="Genomic_DNA"/>
</dbReference>
<dbReference type="Pfam" id="PF00696">
    <property type="entry name" value="AA_kinase"/>
    <property type="match status" value="1"/>
</dbReference>